<dbReference type="CDD" id="cd06260">
    <property type="entry name" value="DUF820-like"/>
    <property type="match status" value="1"/>
</dbReference>
<sequence length="158" mass="18257">MRWEEVCENKNLQNLPFKIELNKWGQIVMSPVKIKHSFYQGRIQRLLESLLSTGEVMPECAINTSDGVKVADVVWCSEERFAQIEDEISASIAPEICIEVKSSGNSLEEIEFKQKLYLEAKAIEVWLCNEQGEMKFYNEQGELEQSLLVPDFPKQIKR</sequence>
<evidence type="ECO:0000313" key="3">
    <source>
        <dbReference type="Proteomes" id="UP000218785"/>
    </source>
</evidence>
<dbReference type="InterPro" id="IPR008538">
    <property type="entry name" value="Uma2"/>
</dbReference>
<evidence type="ECO:0000313" key="2">
    <source>
        <dbReference type="EMBL" id="BAY97028.1"/>
    </source>
</evidence>
<dbReference type="Proteomes" id="UP000218785">
    <property type="component" value="Chromosome"/>
</dbReference>
<dbReference type="InterPro" id="IPR012296">
    <property type="entry name" value="Nuclease_put_TT1808"/>
</dbReference>
<proteinExistence type="predicted"/>
<reference evidence="2 3" key="1">
    <citation type="submission" date="2017-06" db="EMBL/GenBank/DDBJ databases">
        <title>Genome sequencing of cyanobaciteial culture collection at National Institute for Environmental Studies (NIES).</title>
        <authorList>
            <person name="Hirose Y."/>
            <person name="Shimura Y."/>
            <person name="Fujisawa T."/>
            <person name="Nakamura Y."/>
            <person name="Kawachi M."/>
        </authorList>
    </citation>
    <scope>NUCLEOTIDE SEQUENCE [LARGE SCALE GENOMIC DNA]</scope>
    <source>
        <strain evidence="2 3">NIES-37</strain>
    </source>
</reference>
<name>A0A1Z4MU72_9CYAN</name>
<evidence type="ECO:0000259" key="1">
    <source>
        <dbReference type="Pfam" id="PF05685"/>
    </source>
</evidence>
<keyword evidence="3" id="KW-1185">Reference proteome</keyword>
<dbReference type="InterPro" id="IPR011335">
    <property type="entry name" value="Restrct_endonuc-II-like"/>
</dbReference>
<dbReference type="PANTHER" id="PTHR34107">
    <property type="entry name" value="SLL0198 PROTEIN-RELATED"/>
    <property type="match status" value="1"/>
</dbReference>
<dbReference type="KEGG" id="ttq:NIES37_09650"/>
<dbReference type="Gene3D" id="3.90.1570.10">
    <property type="entry name" value="tt1808, chain A"/>
    <property type="match status" value="1"/>
</dbReference>
<dbReference type="PANTHER" id="PTHR34107:SF4">
    <property type="entry name" value="SLL1222 PROTEIN"/>
    <property type="match status" value="1"/>
</dbReference>
<dbReference type="AlphaFoldDB" id="A0A1Z4MU72"/>
<dbReference type="Pfam" id="PF05685">
    <property type="entry name" value="Uma2"/>
    <property type="match status" value="1"/>
</dbReference>
<dbReference type="SUPFAM" id="SSF52980">
    <property type="entry name" value="Restriction endonuclease-like"/>
    <property type="match status" value="1"/>
</dbReference>
<dbReference type="EMBL" id="AP018248">
    <property type="protein sequence ID" value="BAY97028.1"/>
    <property type="molecule type" value="Genomic_DNA"/>
</dbReference>
<accession>A0A1Z4MU72</accession>
<feature type="domain" description="Putative restriction endonuclease" evidence="1">
    <location>
        <begin position="16"/>
        <end position="140"/>
    </location>
</feature>
<gene>
    <name evidence="2" type="ORF">NIES37_09650</name>
</gene>
<organism evidence="2 3">
    <name type="scientific">Tolypothrix tenuis PCC 7101</name>
    <dbReference type="NCBI Taxonomy" id="231146"/>
    <lineage>
        <taxon>Bacteria</taxon>
        <taxon>Bacillati</taxon>
        <taxon>Cyanobacteriota</taxon>
        <taxon>Cyanophyceae</taxon>
        <taxon>Nostocales</taxon>
        <taxon>Tolypothrichaceae</taxon>
        <taxon>Tolypothrix</taxon>
    </lineage>
</organism>
<protein>
    <recommendedName>
        <fullName evidence="1">Putative restriction endonuclease domain-containing protein</fullName>
    </recommendedName>
</protein>